<protein>
    <submittedName>
        <fullName evidence="2">Uncharacterized protein</fullName>
    </submittedName>
</protein>
<organism evidence="2 3">
    <name type="scientific">Caenorhabditis bovis</name>
    <dbReference type="NCBI Taxonomy" id="2654633"/>
    <lineage>
        <taxon>Eukaryota</taxon>
        <taxon>Metazoa</taxon>
        <taxon>Ecdysozoa</taxon>
        <taxon>Nematoda</taxon>
        <taxon>Chromadorea</taxon>
        <taxon>Rhabditida</taxon>
        <taxon>Rhabditina</taxon>
        <taxon>Rhabditomorpha</taxon>
        <taxon>Rhabditoidea</taxon>
        <taxon>Rhabditidae</taxon>
        <taxon>Peloderinae</taxon>
        <taxon>Caenorhabditis</taxon>
    </lineage>
</organism>
<dbReference type="Proteomes" id="UP000494206">
    <property type="component" value="Unassembled WGS sequence"/>
</dbReference>
<dbReference type="SUPFAM" id="SSF48452">
    <property type="entry name" value="TPR-like"/>
    <property type="match status" value="2"/>
</dbReference>
<feature type="region of interest" description="Disordered" evidence="1">
    <location>
        <begin position="535"/>
        <end position="554"/>
    </location>
</feature>
<dbReference type="InterPro" id="IPR011990">
    <property type="entry name" value="TPR-like_helical_dom_sf"/>
</dbReference>
<evidence type="ECO:0000313" key="2">
    <source>
        <dbReference type="EMBL" id="CAB3404553.1"/>
    </source>
</evidence>
<evidence type="ECO:0000313" key="3">
    <source>
        <dbReference type="Proteomes" id="UP000494206"/>
    </source>
</evidence>
<name>A0A8S1ET76_9PELO</name>
<dbReference type="PROSITE" id="PS50877">
    <property type="entry name" value="GOLOCO"/>
    <property type="match status" value="1"/>
</dbReference>
<dbReference type="Gene3D" id="1.25.40.10">
    <property type="entry name" value="Tetratricopeptide repeat domain"/>
    <property type="match status" value="1"/>
</dbReference>
<gene>
    <name evidence="2" type="ORF">CBOVIS_LOCUS6869</name>
</gene>
<comment type="caution">
    <text evidence="2">The sequence shown here is derived from an EMBL/GenBank/DDBJ whole genome shotgun (WGS) entry which is preliminary data.</text>
</comment>
<dbReference type="InterPro" id="IPR003109">
    <property type="entry name" value="GoLoco_motif"/>
</dbReference>
<reference evidence="2 3" key="1">
    <citation type="submission" date="2020-04" db="EMBL/GenBank/DDBJ databases">
        <authorList>
            <person name="Laetsch R D."/>
            <person name="Stevens L."/>
            <person name="Kumar S."/>
            <person name="Blaxter L. M."/>
        </authorList>
    </citation>
    <scope>NUCLEOTIDE SEQUENCE [LARGE SCALE GENOMIC DNA]</scope>
</reference>
<dbReference type="EMBL" id="CADEPM010000004">
    <property type="protein sequence ID" value="CAB3404553.1"/>
    <property type="molecule type" value="Genomic_DNA"/>
</dbReference>
<dbReference type="AlphaFoldDB" id="A0A8S1ET76"/>
<dbReference type="OrthoDB" id="5839175at2759"/>
<evidence type="ECO:0000256" key="1">
    <source>
        <dbReference type="SAM" id="MobiDB-lite"/>
    </source>
</evidence>
<accession>A0A8S1ET76</accession>
<keyword evidence="3" id="KW-1185">Reference proteome</keyword>
<sequence>MDTTSIDSFGSFGTASIDEDKLRETFQKALLSAKKEAWNESFSQLTEIINIGTTDIPFLSKVYMWCGLIAMKMDQIDIAYDFFQHELDAQKLLNNLEGAAQAYKRIIELRVKSGNFNRAKSLGLELIGLAQDKNDKEVVLDARLTLIDIYIKETEKTENDEEKKSIFEEAKNQLRLCAAESESSNPLVLMREAKIEAMTGNDSNAETLYIQCINIFNKMKNLEKIHECHFEIGNMHSGKFLLPAIERLKTALYYAKKCNNKNKTIEYTIGVSELLSRGNRYDEAFSNALDALRLSRDYSDQYSIYSIIAAADALIGLKLYEKVAYFIVIGSLLAKVTDNAKLFEKLYKKIDAATIQMRNELAENEKVELHLDGSDDWMPFEDVGTVIRLEHVTTLETWRQTITGIMEKKKKAAEPAPEQSEDDFFNLIMKLNSRMETQRAELPQINFSRPVTRPQSSLSKQKSSRILPGLRASVAKFKDLKVDAKTLKGYLKKRGKAKSKVSLNSDSLSQDIAEDSSVAETICSAGDVASCDSISLNKENIENREPSTSGPSQR</sequence>
<dbReference type="GO" id="GO:0030695">
    <property type="term" value="F:GTPase regulator activity"/>
    <property type="evidence" value="ECO:0007669"/>
    <property type="project" value="InterPro"/>
</dbReference>
<proteinExistence type="predicted"/>